<dbReference type="EMBL" id="VMNW02000045">
    <property type="protein sequence ID" value="KAA9156966.1"/>
    <property type="molecule type" value="Genomic_DNA"/>
</dbReference>
<comment type="caution">
    <text evidence="3">The sequence shown here is derived from an EMBL/GenBank/DDBJ whole genome shotgun (WGS) entry which is preliminary data.</text>
</comment>
<reference evidence="3" key="1">
    <citation type="submission" date="2019-09" db="EMBL/GenBank/DDBJ databases">
        <authorList>
            <person name="Teo W.F.A."/>
            <person name="Duangmal K."/>
        </authorList>
    </citation>
    <scope>NUCLEOTIDE SEQUENCE [LARGE SCALE GENOMIC DNA]</scope>
    <source>
        <strain evidence="3">K81G1</strain>
    </source>
</reference>
<sequence length="95" mass="10255">MYDDEDDGDEADFVSGDTSNVQSGWAGGWVRLILSTFLVVPVFLATEYRLHGDEFLGLRALGAVVVIALAASEGPGINALAGVVDLLARWLVWRF</sequence>
<feature type="transmembrane region" description="Helical" evidence="2">
    <location>
        <begin position="55"/>
        <end position="71"/>
    </location>
</feature>
<feature type="transmembrane region" description="Helical" evidence="2">
    <location>
        <begin position="29"/>
        <end position="48"/>
    </location>
</feature>
<dbReference type="RefSeq" id="WP_144748432.1">
    <property type="nucleotide sequence ID" value="NZ_VMNW02000045.1"/>
</dbReference>
<keyword evidence="2" id="KW-0812">Transmembrane</keyword>
<protein>
    <submittedName>
        <fullName evidence="3">Uncharacterized protein</fullName>
    </submittedName>
</protein>
<evidence type="ECO:0000313" key="3">
    <source>
        <dbReference type="EMBL" id="KAA9156966.1"/>
    </source>
</evidence>
<keyword evidence="2" id="KW-0472">Membrane</keyword>
<name>A0A5N0UWA3_9PSEU</name>
<evidence type="ECO:0000256" key="1">
    <source>
        <dbReference type="SAM" id="MobiDB-lite"/>
    </source>
</evidence>
<evidence type="ECO:0000313" key="4">
    <source>
        <dbReference type="Proteomes" id="UP000319769"/>
    </source>
</evidence>
<dbReference type="AlphaFoldDB" id="A0A5N0UWA3"/>
<gene>
    <name evidence="3" type="ORF">FPZ12_026490</name>
</gene>
<accession>A0A5N0UWA3</accession>
<feature type="region of interest" description="Disordered" evidence="1">
    <location>
        <begin position="1"/>
        <end position="20"/>
    </location>
</feature>
<keyword evidence="4" id="KW-1185">Reference proteome</keyword>
<feature type="compositionally biased region" description="Acidic residues" evidence="1">
    <location>
        <begin position="1"/>
        <end position="12"/>
    </location>
</feature>
<organism evidence="3 4">
    <name type="scientific">Amycolatopsis acidicola</name>
    <dbReference type="NCBI Taxonomy" id="2596893"/>
    <lineage>
        <taxon>Bacteria</taxon>
        <taxon>Bacillati</taxon>
        <taxon>Actinomycetota</taxon>
        <taxon>Actinomycetes</taxon>
        <taxon>Pseudonocardiales</taxon>
        <taxon>Pseudonocardiaceae</taxon>
        <taxon>Amycolatopsis</taxon>
    </lineage>
</organism>
<dbReference type="Proteomes" id="UP000319769">
    <property type="component" value="Unassembled WGS sequence"/>
</dbReference>
<keyword evidence="2" id="KW-1133">Transmembrane helix</keyword>
<evidence type="ECO:0000256" key="2">
    <source>
        <dbReference type="SAM" id="Phobius"/>
    </source>
</evidence>
<proteinExistence type="predicted"/>